<evidence type="ECO:0000256" key="1">
    <source>
        <dbReference type="SAM" id="SignalP"/>
    </source>
</evidence>
<dbReference type="SUPFAM" id="SSF56925">
    <property type="entry name" value="OMPA-like"/>
    <property type="match status" value="1"/>
</dbReference>
<gene>
    <name evidence="2" type="ORF">SAMN04515674_109113</name>
</gene>
<protein>
    <submittedName>
        <fullName evidence="2">Uncharacterized protein</fullName>
    </submittedName>
</protein>
<reference evidence="2 3" key="1">
    <citation type="submission" date="2016-10" db="EMBL/GenBank/DDBJ databases">
        <authorList>
            <person name="de Groot N.N."/>
        </authorList>
    </citation>
    <scope>NUCLEOTIDE SEQUENCE [LARGE SCALE GENOMIC DNA]</scope>
    <source>
        <strain evidence="3">E92,LMG 26720,CCM 7988</strain>
    </source>
</reference>
<organism evidence="2 3">
    <name type="scientific">Pseudarcicella hirudinis</name>
    <dbReference type="NCBI Taxonomy" id="1079859"/>
    <lineage>
        <taxon>Bacteria</taxon>
        <taxon>Pseudomonadati</taxon>
        <taxon>Bacteroidota</taxon>
        <taxon>Cytophagia</taxon>
        <taxon>Cytophagales</taxon>
        <taxon>Flectobacillaceae</taxon>
        <taxon>Pseudarcicella</taxon>
    </lineage>
</organism>
<dbReference type="AlphaFoldDB" id="A0A1I5VGT5"/>
<feature type="signal peptide" evidence="1">
    <location>
        <begin position="1"/>
        <end position="24"/>
    </location>
</feature>
<evidence type="ECO:0000313" key="3">
    <source>
        <dbReference type="Proteomes" id="UP000199306"/>
    </source>
</evidence>
<dbReference type="EMBL" id="FOXH01000009">
    <property type="protein sequence ID" value="SFQ06768.1"/>
    <property type="molecule type" value="Genomic_DNA"/>
</dbReference>
<dbReference type="STRING" id="1079859.SAMN04515674_109113"/>
<evidence type="ECO:0000313" key="2">
    <source>
        <dbReference type="EMBL" id="SFQ06768.1"/>
    </source>
</evidence>
<dbReference type="OrthoDB" id="965683at2"/>
<keyword evidence="1" id="KW-0732">Signal</keyword>
<keyword evidence="3" id="KW-1185">Reference proteome</keyword>
<proteinExistence type="predicted"/>
<name>A0A1I5VGT5_9BACT</name>
<dbReference type="Proteomes" id="UP000199306">
    <property type="component" value="Unassembled WGS sequence"/>
</dbReference>
<sequence length="205" mass="22428">MITRLFKTSALFFLIGLFSNETFAQKTVGRLALGLEAGYDIHSGPLEKGGLNIGGNFRYFPTSKAALVISVRNYAVSFLNAPTENAFVNTTISLGGEKHFNFNKFSPYLGLEAGLQFSAASSFLMRLPSNSAYVNNSAKYIFVPKAGLFYQLTNHLNLVGEAVLINTFSPGDLAPLYDKNNDNLAPLLSKTNYLLSLGLVFKFNE</sequence>
<dbReference type="InterPro" id="IPR011250">
    <property type="entry name" value="OMP/PagP_B-barrel"/>
</dbReference>
<feature type="chain" id="PRO_5011751163" evidence="1">
    <location>
        <begin position="25"/>
        <end position="205"/>
    </location>
</feature>
<dbReference type="Gene3D" id="2.40.160.20">
    <property type="match status" value="1"/>
</dbReference>
<accession>A0A1I5VGT5</accession>
<dbReference type="RefSeq" id="WP_092018142.1">
    <property type="nucleotide sequence ID" value="NZ_FOXH01000009.1"/>
</dbReference>